<comment type="caution">
    <text evidence="1">The sequence shown here is derived from an EMBL/GenBank/DDBJ whole genome shotgun (WGS) entry which is preliminary data.</text>
</comment>
<protein>
    <submittedName>
        <fullName evidence="1">Uncharacterized protein</fullName>
    </submittedName>
</protein>
<accession>A0ABD3BGC4</accession>
<name>A0ABD3BGC4_9LAMI</name>
<sequence>MAVRKLSPSTLKKLFAPFSNPLHLPFINPPSISQNFTKTQLFAKPFSSQPGLGNEAIVTQQRSNYVASGRAEDWKSCAELASDNEIEWVCWEKPEEGFIKVNVSVVFCLAPVKLVMIAGVYRDSSVTSNSPWYNPSTIPLAASEGYLNVVIESVNKEVVDTITKYMKAVKEAPNEPGPDFSDMKFRKDERESLELIASLVPQGGTYRFAHIYKEANRVAGLMAMNQLMKEVDEERIV</sequence>
<organism evidence="1 2">
    <name type="scientific">Castilleja foliolosa</name>
    <dbReference type="NCBI Taxonomy" id="1961234"/>
    <lineage>
        <taxon>Eukaryota</taxon>
        <taxon>Viridiplantae</taxon>
        <taxon>Streptophyta</taxon>
        <taxon>Embryophyta</taxon>
        <taxon>Tracheophyta</taxon>
        <taxon>Spermatophyta</taxon>
        <taxon>Magnoliopsida</taxon>
        <taxon>eudicotyledons</taxon>
        <taxon>Gunneridae</taxon>
        <taxon>Pentapetalae</taxon>
        <taxon>asterids</taxon>
        <taxon>lamiids</taxon>
        <taxon>Lamiales</taxon>
        <taxon>Orobanchaceae</taxon>
        <taxon>Pedicularideae</taxon>
        <taxon>Castillejinae</taxon>
        <taxon>Castilleja</taxon>
    </lineage>
</organism>
<evidence type="ECO:0000313" key="2">
    <source>
        <dbReference type="Proteomes" id="UP001632038"/>
    </source>
</evidence>
<keyword evidence="2" id="KW-1185">Reference proteome</keyword>
<gene>
    <name evidence="1" type="ORF">CASFOL_039737</name>
</gene>
<dbReference type="Proteomes" id="UP001632038">
    <property type="component" value="Unassembled WGS sequence"/>
</dbReference>
<dbReference type="AlphaFoldDB" id="A0ABD3BGC4"/>
<proteinExistence type="predicted"/>
<evidence type="ECO:0000313" key="1">
    <source>
        <dbReference type="EMBL" id="KAL3616347.1"/>
    </source>
</evidence>
<reference evidence="2" key="1">
    <citation type="journal article" date="2024" name="IScience">
        <title>Strigolactones Initiate the Formation of Haustorium-like Structures in Castilleja.</title>
        <authorList>
            <person name="Buerger M."/>
            <person name="Peterson D."/>
            <person name="Chory J."/>
        </authorList>
    </citation>
    <scope>NUCLEOTIDE SEQUENCE [LARGE SCALE GENOMIC DNA]</scope>
</reference>
<dbReference type="EMBL" id="JAVIJP010000092">
    <property type="protein sequence ID" value="KAL3616347.1"/>
    <property type="molecule type" value="Genomic_DNA"/>
</dbReference>